<keyword evidence="3" id="KW-1185">Reference proteome</keyword>
<evidence type="ECO:0000313" key="2">
    <source>
        <dbReference type="EMBL" id="KAH7155419.1"/>
    </source>
</evidence>
<organism evidence="2 3">
    <name type="scientific">Dactylonectria estremocensis</name>
    <dbReference type="NCBI Taxonomy" id="1079267"/>
    <lineage>
        <taxon>Eukaryota</taxon>
        <taxon>Fungi</taxon>
        <taxon>Dikarya</taxon>
        <taxon>Ascomycota</taxon>
        <taxon>Pezizomycotina</taxon>
        <taxon>Sordariomycetes</taxon>
        <taxon>Hypocreomycetidae</taxon>
        <taxon>Hypocreales</taxon>
        <taxon>Nectriaceae</taxon>
        <taxon>Dactylonectria</taxon>
    </lineage>
</organism>
<dbReference type="EMBL" id="JAGMUU010000004">
    <property type="protein sequence ID" value="KAH7155419.1"/>
    <property type="molecule type" value="Genomic_DNA"/>
</dbReference>
<accession>A0A9P9JCW8</accession>
<proteinExistence type="predicted"/>
<evidence type="ECO:0008006" key="4">
    <source>
        <dbReference type="Google" id="ProtNLM"/>
    </source>
</evidence>
<reference evidence="2" key="1">
    <citation type="journal article" date="2021" name="Nat. Commun.">
        <title>Genetic determinants of endophytism in the Arabidopsis root mycobiome.</title>
        <authorList>
            <person name="Mesny F."/>
            <person name="Miyauchi S."/>
            <person name="Thiergart T."/>
            <person name="Pickel B."/>
            <person name="Atanasova L."/>
            <person name="Karlsson M."/>
            <person name="Huettel B."/>
            <person name="Barry K.W."/>
            <person name="Haridas S."/>
            <person name="Chen C."/>
            <person name="Bauer D."/>
            <person name="Andreopoulos W."/>
            <person name="Pangilinan J."/>
            <person name="LaButti K."/>
            <person name="Riley R."/>
            <person name="Lipzen A."/>
            <person name="Clum A."/>
            <person name="Drula E."/>
            <person name="Henrissat B."/>
            <person name="Kohler A."/>
            <person name="Grigoriev I.V."/>
            <person name="Martin F.M."/>
            <person name="Hacquard S."/>
        </authorList>
    </citation>
    <scope>NUCLEOTIDE SEQUENCE</scope>
    <source>
        <strain evidence="2">MPI-CAGE-AT-0021</strain>
    </source>
</reference>
<comment type="caution">
    <text evidence="2">The sequence shown here is derived from an EMBL/GenBank/DDBJ whole genome shotgun (WGS) entry which is preliminary data.</text>
</comment>
<evidence type="ECO:0000256" key="1">
    <source>
        <dbReference type="SAM" id="SignalP"/>
    </source>
</evidence>
<evidence type="ECO:0000313" key="3">
    <source>
        <dbReference type="Proteomes" id="UP000717696"/>
    </source>
</evidence>
<dbReference type="AlphaFoldDB" id="A0A9P9JCW8"/>
<name>A0A9P9JCW8_9HYPO</name>
<keyword evidence="1" id="KW-0732">Signal</keyword>
<sequence>MPHDLCVCVCVCVYVCVRARLQCTSRKLEGAAWDGNLAGLVAIIRWCLSKSSNVATQTLGSLDVPCSEVATNQHGDCISPPECRCNSLPLFFSPSFFAECVMLEFCTARVAEMSRISRCPFDPQSRAENHVVANVTFA</sequence>
<feature type="chain" id="PRO_5040123935" description="Secreted protein" evidence="1">
    <location>
        <begin position="20"/>
        <end position="138"/>
    </location>
</feature>
<dbReference type="Proteomes" id="UP000717696">
    <property type="component" value="Unassembled WGS sequence"/>
</dbReference>
<feature type="signal peptide" evidence="1">
    <location>
        <begin position="1"/>
        <end position="19"/>
    </location>
</feature>
<gene>
    <name evidence="2" type="ORF">B0J13DRAFT_225703</name>
</gene>
<protein>
    <recommendedName>
        <fullName evidence="4">Secreted protein</fullName>
    </recommendedName>
</protein>